<reference evidence="1" key="1">
    <citation type="submission" date="2019-04" db="EMBL/GenBank/DDBJ databases">
        <title>Draft genome sequences of Streptomyces avermitilis MC3.</title>
        <authorList>
            <person name="Komaki H."/>
            <person name="Tamura T."/>
            <person name="Hosoyama A."/>
        </authorList>
    </citation>
    <scope>NUCLEOTIDE SEQUENCE</scope>
    <source>
        <strain evidence="1">MC3</strain>
    </source>
</reference>
<sequence length="77" mass="8667">MKEILDAIQSQTATSADFAALPLPDSYRAITVHKDETEMFAGLSTRDKDPASRSTWTTCRCRSSAPARPWWPSWRPP</sequence>
<protein>
    <submittedName>
        <fullName evidence="1">Uncharacterized protein</fullName>
    </submittedName>
</protein>
<evidence type="ECO:0000313" key="1">
    <source>
        <dbReference type="EMBL" id="BBJ49643.1"/>
    </source>
</evidence>
<proteinExistence type="predicted"/>
<dbReference type="Gene3D" id="3.90.180.10">
    <property type="entry name" value="Medium-chain alcohol dehydrogenases, catalytic domain"/>
    <property type="match status" value="1"/>
</dbReference>
<name>A0A499V5G2_STRAX</name>
<accession>A0A499V5G2</accession>
<dbReference type="EMBL" id="AP019621">
    <property type="protein sequence ID" value="BBJ49643.1"/>
    <property type="molecule type" value="Genomic_DNA"/>
</dbReference>
<organism evidence="1">
    <name type="scientific">Streptomyces avermitilis</name>
    <dbReference type="NCBI Taxonomy" id="33903"/>
    <lineage>
        <taxon>Bacteria</taxon>
        <taxon>Bacillati</taxon>
        <taxon>Actinomycetota</taxon>
        <taxon>Actinomycetes</taxon>
        <taxon>Kitasatosporales</taxon>
        <taxon>Streptomycetaceae</taxon>
        <taxon>Streptomyces</taxon>
    </lineage>
</organism>
<gene>
    <name evidence="1" type="ORF">SAVMC3_22720</name>
</gene>
<dbReference type="AlphaFoldDB" id="A0A499V5G2"/>